<dbReference type="Gene3D" id="3.30.470.20">
    <property type="entry name" value="ATP-grasp fold, B domain"/>
    <property type="match status" value="1"/>
</dbReference>
<sequence length="386" mass="44153">MKIESSESEKKLWNDMKSIELSLEPSSPNGLVNFTQTALKYVSSNGKSIPDSDKYIKIGEKYNMRFKLVNCNRHLLKTVLHSFGFEQCSPSNPFCNLIWVGGSVRSHVLRSLQPWQRINHFPRSSQLTRKDKLYENIARARNQFGSLYDFIPESFVMPKDKILLSKSLQTDQFSVPYIVKPVSSSRGNGIYIIHKLSDIHSEPREVIVSRYISNPFLLNGHKFDLRLYVVVTSFHPLVAYMYYEGLTRFACEKYTNESDENEHPLAHLTNYSLNKHSDVFVKNLKANLEDVGHKWTLGGLLRRLESEGIDTQLLMLRVEDLVVKSLLSVQSPIAAACRNLVPFPSCCFELFGFDVLIDSDLKPWLLEVNLSPSLSCTSTVRSTSMW</sequence>
<dbReference type="GO" id="GO:0005524">
    <property type="term" value="F:ATP binding"/>
    <property type="evidence" value="ECO:0007669"/>
    <property type="project" value="UniProtKB-KW"/>
</dbReference>
<accession>A0ABD6EW25</accession>
<evidence type="ECO:0000256" key="2">
    <source>
        <dbReference type="ARBA" id="ARBA00022598"/>
    </source>
</evidence>
<keyword evidence="8" id="KW-1185">Reference proteome</keyword>
<evidence type="ECO:0000313" key="7">
    <source>
        <dbReference type="EMBL" id="MFH4983988.1"/>
    </source>
</evidence>
<dbReference type="InterPro" id="IPR004344">
    <property type="entry name" value="TTL/TTLL_fam"/>
</dbReference>
<keyword evidence="2" id="KW-0436">Ligase</keyword>
<evidence type="ECO:0000256" key="5">
    <source>
        <dbReference type="ARBA" id="ARBA00041448"/>
    </source>
</evidence>
<name>A0ABD6EW25_9BILA</name>
<dbReference type="Pfam" id="PF03133">
    <property type="entry name" value="TTL"/>
    <property type="match status" value="1"/>
</dbReference>
<evidence type="ECO:0000313" key="8">
    <source>
        <dbReference type="Proteomes" id="UP001608902"/>
    </source>
</evidence>
<evidence type="ECO:0000256" key="3">
    <source>
        <dbReference type="ARBA" id="ARBA00022741"/>
    </source>
</evidence>
<gene>
    <name evidence="7" type="ORF">AB6A40_010697</name>
</gene>
<proteinExistence type="inferred from homology"/>
<evidence type="ECO:0000256" key="4">
    <source>
        <dbReference type="ARBA" id="ARBA00022840"/>
    </source>
</evidence>
<keyword evidence="4" id="KW-0067">ATP-binding</keyword>
<evidence type="ECO:0000256" key="1">
    <source>
        <dbReference type="ARBA" id="ARBA00006820"/>
    </source>
</evidence>
<dbReference type="AlphaFoldDB" id="A0ABD6EW25"/>
<dbReference type="SUPFAM" id="SSF56059">
    <property type="entry name" value="Glutathione synthetase ATP-binding domain-like"/>
    <property type="match status" value="1"/>
</dbReference>
<dbReference type="PANTHER" id="PTHR12241">
    <property type="entry name" value="TUBULIN POLYGLUTAMYLASE"/>
    <property type="match status" value="1"/>
</dbReference>
<comment type="similarity">
    <text evidence="1">Belongs to the tubulin--tyrosine ligase family.</text>
</comment>
<keyword evidence="3" id="KW-0547">Nucleotide-binding</keyword>
<dbReference type="GO" id="GO:0019098">
    <property type="term" value="P:reproductive behavior"/>
    <property type="evidence" value="ECO:0007669"/>
    <property type="project" value="UniProtKB-ARBA"/>
</dbReference>
<evidence type="ECO:0000256" key="6">
    <source>
        <dbReference type="ARBA" id="ARBA00049274"/>
    </source>
</evidence>
<comment type="catalytic activity">
    <reaction evidence="6">
        <text>L-glutamyl-[protein] + L-glutamate + ATP = gamma-L-glutamyl-L-glutamyl-[protein] + ADP + phosphate + H(+)</text>
        <dbReference type="Rhea" id="RHEA:60144"/>
        <dbReference type="Rhea" id="RHEA-COMP:10208"/>
        <dbReference type="Rhea" id="RHEA-COMP:15517"/>
        <dbReference type="ChEBI" id="CHEBI:15378"/>
        <dbReference type="ChEBI" id="CHEBI:29973"/>
        <dbReference type="ChEBI" id="CHEBI:29985"/>
        <dbReference type="ChEBI" id="CHEBI:30616"/>
        <dbReference type="ChEBI" id="CHEBI:43474"/>
        <dbReference type="ChEBI" id="CHEBI:143622"/>
        <dbReference type="ChEBI" id="CHEBI:456216"/>
    </reaction>
    <physiologicalReaction direction="left-to-right" evidence="6">
        <dbReference type="Rhea" id="RHEA:60145"/>
    </physiologicalReaction>
</comment>
<dbReference type="GO" id="GO:0016874">
    <property type="term" value="F:ligase activity"/>
    <property type="evidence" value="ECO:0007669"/>
    <property type="project" value="UniProtKB-KW"/>
</dbReference>
<dbReference type="PROSITE" id="PS51221">
    <property type="entry name" value="TTL"/>
    <property type="match status" value="1"/>
</dbReference>
<dbReference type="PANTHER" id="PTHR12241:SF145">
    <property type="entry name" value="TUBULIN POLYGLUTAMYLASE TTLL5"/>
    <property type="match status" value="1"/>
</dbReference>
<organism evidence="7 8">
    <name type="scientific">Gnathostoma spinigerum</name>
    <dbReference type="NCBI Taxonomy" id="75299"/>
    <lineage>
        <taxon>Eukaryota</taxon>
        <taxon>Metazoa</taxon>
        <taxon>Ecdysozoa</taxon>
        <taxon>Nematoda</taxon>
        <taxon>Chromadorea</taxon>
        <taxon>Rhabditida</taxon>
        <taxon>Spirurina</taxon>
        <taxon>Gnathostomatomorpha</taxon>
        <taxon>Gnathostomatoidea</taxon>
        <taxon>Gnathostomatidae</taxon>
        <taxon>Gnathostoma</taxon>
    </lineage>
</organism>
<reference evidence="7 8" key="1">
    <citation type="submission" date="2024-08" db="EMBL/GenBank/DDBJ databases">
        <title>Gnathostoma spinigerum genome.</title>
        <authorList>
            <person name="Gonzalez-Bertolin B."/>
            <person name="Monzon S."/>
            <person name="Zaballos A."/>
            <person name="Jimenez P."/>
            <person name="Dekumyoy P."/>
            <person name="Varona S."/>
            <person name="Cuesta I."/>
            <person name="Sumanam S."/>
            <person name="Adisakwattana P."/>
            <person name="Gasser R.B."/>
            <person name="Hernandez-Gonzalez A."/>
            <person name="Young N.D."/>
            <person name="Perteguer M.J."/>
        </authorList>
    </citation>
    <scope>NUCLEOTIDE SEQUENCE [LARGE SCALE GENOMIC DNA]</scope>
    <source>
        <strain evidence="7">AL3</strain>
        <tissue evidence="7">Liver</tissue>
    </source>
</reference>
<comment type="caution">
    <text evidence="7">The sequence shown here is derived from an EMBL/GenBank/DDBJ whole genome shotgun (WGS) entry which is preliminary data.</text>
</comment>
<protein>
    <recommendedName>
        <fullName evidence="5">Tubulin--tyrosine ligase-like protein 5</fullName>
    </recommendedName>
</protein>
<dbReference type="EMBL" id="JBGFUD010014747">
    <property type="protein sequence ID" value="MFH4983988.1"/>
    <property type="molecule type" value="Genomic_DNA"/>
</dbReference>
<dbReference type="Proteomes" id="UP001608902">
    <property type="component" value="Unassembled WGS sequence"/>
</dbReference>